<proteinExistence type="predicted"/>
<organism evidence="3 4">
    <name type="scientific">Gottfriedia acidiceleris</name>
    <dbReference type="NCBI Taxonomy" id="371036"/>
    <lineage>
        <taxon>Bacteria</taxon>
        <taxon>Bacillati</taxon>
        <taxon>Bacillota</taxon>
        <taxon>Bacilli</taxon>
        <taxon>Bacillales</taxon>
        <taxon>Bacillaceae</taxon>
        <taxon>Gottfriedia</taxon>
    </lineage>
</organism>
<dbReference type="SMART" id="SM00060">
    <property type="entry name" value="FN3"/>
    <property type="match status" value="2"/>
</dbReference>
<dbReference type="Pfam" id="PF00041">
    <property type="entry name" value="fn3"/>
    <property type="match status" value="1"/>
</dbReference>
<dbReference type="Pfam" id="PF17936">
    <property type="entry name" value="Big_6"/>
    <property type="match status" value="1"/>
</dbReference>
<feature type="domain" description="Fibronectin type-III" evidence="2">
    <location>
        <begin position="552"/>
        <end position="643"/>
    </location>
</feature>
<dbReference type="SUPFAM" id="SSF49265">
    <property type="entry name" value="Fibronectin type III"/>
    <property type="match status" value="1"/>
</dbReference>
<protein>
    <submittedName>
        <fullName evidence="3">Ig-like domain-containing protein</fullName>
    </submittedName>
</protein>
<evidence type="ECO:0000259" key="2">
    <source>
        <dbReference type="PROSITE" id="PS50853"/>
    </source>
</evidence>
<gene>
    <name evidence="3" type="ORF">MY490_10930</name>
</gene>
<dbReference type="EMBL" id="CP096034">
    <property type="protein sequence ID" value="UPM56306.1"/>
    <property type="molecule type" value="Genomic_DNA"/>
</dbReference>
<keyword evidence="1" id="KW-0732">Signal</keyword>
<keyword evidence="4" id="KW-1185">Reference proteome</keyword>
<dbReference type="InterPro" id="IPR003961">
    <property type="entry name" value="FN3_dom"/>
</dbReference>
<dbReference type="InterPro" id="IPR013783">
    <property type="entry name" value="Ig-like_fold"/>
</dbReference>
<feature type="chain" id="PRO_5046288806" evidence="1">
    <location>
        <begin position="25"/>
        <end position="643"/>
    </location>
</feature>
<sequence length="643" mass="71204">MKKIFSIFIIVFMMTIPFNGLTFAEETNTPIQNGNPITAQIAEGTKHTYEFTTNEDGEYYIILDNTVGKYNLTLFDSDGKTISTTYNGGSNPILNLRGKLLKGSYTIQVEPRDLSGISIGSYRIKATYAASFSRNEVTFEPNETMLTSTILKNGEYTSSTAEHYLDRDVYQLTTDKAGNVYIAIDEIVGNFNFNLYDSSGNYVDHPHQPSPNGLIYFSTNVPQGTYYLYVDPYYTADKIASYRIKATFPSIFTRDKTTFEPNDTDETSMPLTSNQYYSSSCTNMNDRDFYQITTNKYGFVRVVLDNTVGLFSMWLYDSKVMPLSSYGSYGYTQNSGEKIHLNLNLDKGTYYVHVVPIEPPGVDLPGTTISSYRIKADFLDKTPSVDPVYHIDTHLTGAAENGTKVSATVGSKKLGETVAVNGKYNITIPAQKAGTVIGIYTVDEIGNISTTANTTVVDATIKAVSSSYNKIKITWNNLPGVSGYEIYRSTSSSGTYSKVGTVLNESTNTFTNNSVATGTIYYYKVRAYRTINGTNSYTSFTKNTSGKAIPATPSTLWVKKLSSNSMTLSWSKIDGASGYQIYRSTSPNGTFSLVGTNTSGSLTSFKNVKLTKGKTYYFKVIVYRTVNGKKVFSLPTYARIYKN</sequence>
<reference evidence="3 4" key="1">
    <citation type="submission" date="2022-04" db="EMBL/GenBank/DDBJ databases">
        <title>Mechanism of arsenic methylation and mitigation arsenic toxicity by Bacillus sp. LH14 from an Arsenic-Contaminated Paddy Soil.</title>
        <authorList>
            <person name="Wang D."/>
        </authorList>
    </citation>
    <scope>NUCLEOTIDE SEQUENCE [LARGE SCALE GENOMIC DNA]</scope>
    <source>
        <strain evidence="3 4">LH14</strain>
    </source>
</reference>
<dbReference type="Gene3D" id="2.60.120.380">
    <property type="match status" value="3"/>
</dbReference>
<dbReference type="RefSeq" id="WP_248269210.1">
    <property type="nucleotide sequence ID" value="NZ_CP096034.1"/>
</dbReference>
<dbReference type="InterPro" id="IPR041498">
    <property type="entry name" value="Big_6"/>
</dbReference>
<dbReference type="InterPro" id="IPR036116">
    <property type="entry name" value="FN3_sf"/>
</dbReference>
<evidence type="ECO:0000256" key="1">
    <source>
        <dbReference type="SAM" id="SignalP"/>
    </source>
</evidence>
<evidence type="ECO:0000313" key="4">
    <source>
        <dbReference type="Proteomes" id="UP000830639"/>
    </source>
</evidence>
<name>A0ABY4JR40_9BACI</name>
<dbReference type="CDD" id="cd00063">
    <property type="entry name" value="FN3"/>
    <property type="match status" value="1"/>
</dbReference>
<dbReference type="Gene3D" id="2.60.40.10">
    <property type="entry name" value="Immunoglobulins"/>
    <property type="match status" value="3"/>
</dbReference>
<dbReference type="Proteomes" id="UP000830639">
    <property type="component" value="Chromosome"/>
</dbReference>
<accession>A0ABY4JR40</accession>
<evidence type="ECO:0000313" key="3">
    <source>
        <dbReference type="EMBL" id="UPM56306.1"/>
    </source>
</evidence>
<dbReference type="PROSITE" id="PS50853">
    <property type="entry name" value="FN3"/>
    <property type="match status" value="1"/>
</dbReference>
<dbReference type="SUPFAM" id="SSF89260">
    <property type="entry name" value="Collagen-binding domain"/>
    <property type="match status" value="2"/>
</dbReference>
<feature type="signal peptide" evidence="1">
    <location>
        <begin position="1"/>
        <end position="24"/>
    </location>
</feature>